<dbReference type="EMBL" id="HBUE01230526">
    <property type="protein sequence ID" value="CAG6544650.1"/>
    <property type="molecule type" value="Transcribed_RNA"/>
</dbReference>
<sequence>MPAASSMAGLPGRTVTAPLHSSSLQIEQWAISMPRWSFALPNAIWQGSVLPPSSWQPRNVMVSPFSLVATIFWQTMGTVISAPPKYSIRVRSASQLPVVDAIKLGVHVSGTMPEFFLISVHSSLLVESQL</sequence>
<dbReference type="EMBL" id="HBUE01230524">
    <property type="protein sequence ID" value="CAG6544648.1"/>
    <property type="molecule type" value="Transcribed_RNA"/>
</dbReference>
<dbReference type="EMBL" id="HBUE01230522">
    <property type="protein sequence ID" value="CAG6544646.1"/>
    <property type="molecule type" value="Transcribed_RNA"/>
</dbReference>
<dbReference type="EMBL" id="HBUE01337315">
    <property type="protein sequence ID" value="CAG6596787.1"/>
    <property type="molecule type" value="Transcribed_RNA"/>
</dbReference>
<dbReference type="EMBL" id="HBUE01337311">
    <property type="protein sequence ID" value="CAG6596783.1"/>
    <property type="molecule type" value="Transcribed_RNA"/>
</dbReference>
<dbReference type="EMBL" id="HBUE01337309">
    <property type="protein sequence ID" value="CAG6596781.1"/>
    <property type="molecule type" value="Transcribed_RNA"/>
</dbReference>
<dbReference type="EMBL" id="HBUE01018053">
    <property type="protein sequence ID" value="CAG6451313.1"/>
    <property type="molecule type" value="Transcribed_RNA"/>
</dbReference>
<dbReference type="EMBL" id="HBUE01337307">
    <property type="protein sequence ID" value="CAG6596779.1"/>
    <property type="molecule type" value="Transcribed_RNA"/>
</dbReference>
<dbReference type="EMBL" id="HBUE01230521">
    <property type="protein sequence ID" value="CAG6544645.1"/>
    <property type="molecule type" value="Transcribed_RNA"/>
</dbReference>
<accession>A0A8D8KSK4</accession>
<dbReference type="EMBL" id="HBUE01337308">
    <property type="protein sequence ID" value="CAG6596780.1"/>
    <property type="molecule type" value="Transcribed_RNA"/>
</dbReference>
<dbReference type="EMBL" id="HBUE01337313">
    <property type="protein sequence ID" value="CAG6596785.1"/>
    <property type="molecule type" value="Transcribed_RNA"/>
</dbReference>
<dbReference type="EMBL" id="HBUE01230525">
    <property type="protein sequence ID" value="CAG6544649.1"/>
    <property type="molecule type" value="Transcribed_RNA"/>
</dbReference>
<dbReference type="EMBL" id="HBUE01230517">
    <property type="protein sequence ID" value="CAG6544641.1"/>
    <property type="molecule type" value="Transcribed_RNA"/>
</dbReference>
<dbReference type="EMBL" id="HBUE01230523">
    <property type="protein sequence ID" value="CAG6544647.1"/>
    <property type="molecule type" value="Transcribed_RNA"/>
</dbReference>
<name>A0A8D8KSK4_CULPI</name>
<organism evidence="1">
    <name type="scientific">Culex pipiens</name>
    <name type="common">House mosquito</name>
    <dbReference type="NCBI Taxonomy" id="7175"/>
    <lineage>
        <taxon>Eukaryota</taxon>
        <taxon>Metazoa</taxon>
        <taxon>Ecdysozoa</taxon>
        <taxon>Arthropoda</taxon>
        <taxon>Hexapoda</taxon>
        <taxon>Insecta</taxon>
        <taxon>Pterygota</taxon>
        <taxon>Neoptera</taxon>
        <taxon>Endopterygota</taxon>
        <taxon>Diptera</taxon>
        <taxon>Nematocera</taxon>
        <taxon>Culicoidea</taxon>
        <taxon>Culicidae</taxon>
        <taxon>Culicinae</taxon>
        <taxon>Culicini</taxon>
        <taxon>Culex</taxon>
        <taxon>Culex</taxon>
    </lineage>
</organism>
<dbReference type="EMBL" id="HBUE01018055">
    <property type="protein sequence ID" value="CAG6451315.1"/>
    <property type="molecule type" value="Transcribed_RNA"/>
</dbReference>
<dbReference type="EMBL" id="HBUE01230518">
    <property type="protein sequence ID" value="CAG6544642.1"/>
    <property type="molecule type" value="Transcribed_RNA"/>
</dbReference>
<dbReference type="AlphaFoldDB" id="A0A8D8KSK4"/>
<dbReference type="EMBL" id="HBUE01337316">
    <property type="protein sequence ID" value="CAG6596788.1"/>
    <property type="molecule type" value="Transcribed_RNA"/>
</dbReference>
<dbReference type="EMBL" id="HBUE01337310">
    <property type="protein sequence ID" value="CAG6596782.1"/>
    <property type="molecule type" value="Transcribed_RNA"/>
</dbReference>
<dbReference type="EMBL" id="HBUE01337314">
    <property type="protein sequence ID" value="CAG6596786.1"/>
    <property type="molecule type" value="Transcribed_RNA"/>
</dbReference>
<dbReference type="EMBL" id="HBUE01018054">
    <property type="protein sequence ID" value="CAG6451314.1"/>
    <property type="molecule type" value="Transcribed_RNA"/>
</dbReference>
<dbReference type="EMBL" id="HBUE01230520">
    <property type="protein sequence ID" value="CAG6544644.1"/>
    <property type="molecule type" value="Transcribed_RNA"/>
</dbReference>
<dbReference type="EMBL" id="HBUE01230519">
    <property type="protein sequence ID" value="CAG6544643.1"/>
    <property type="molecule type" value="Transcribed_RNA"/>
</dbReference>
<protein>
    <submittedName>
        <fullName evidence="1">(northern house mosquito) hypothetical protein</fullName>
    </submittedName>
</protein>
<reference evidence="1" key="1">
    <citation type="submission" date="2021-05" db="EMBL/GenBank/DDBJ databases">
        <authorList>
            <person name="Alioto T."/>
            <person name="Alioto T."/>
            <person name="Gomez Garrido J."/>
        </authorList>
    </citation>
    <scope>NUCLEOTIDE SEQUENCE</scope>
</reference>
<dbReference type="EMBL" id="HBUE01337317">
    <property type="protein sequence ID" value="CAG6596789.1"/>
    <property type="molecule type" value="Transcribed_RNA"/>
</dbReference>
<proteinExistence type="predicted"/>
<evidence type="ECO:0000313" key="1">
    <source>
        <dbReference type="EMBL" id="CAG6596779.1"/>
    </source>
</evidence>
<dbReference type="EMBL" id="HBUE01337312">
    <property type="protein sequence ID" value="CAG6596784.1"/>
    <property type="molecule type" value="Transcribed_RNA"/>
</dbReference>
<dbReference type="EMBL" id="HBUE01230527">
    <property type="protein sequence ID" value="CAG6544651.1"/>
    <property type="molecule type" value="Transcribed_RNA"/>
</dbReference>